<keyword evidence="1" id="KW-0812">Transmembrane</keyword>
<protein>
    <submittedName>
        <fullName evidence="2">Uncharacterized protein</fullName>
    </submittedName>
</protein>
<evidence type="ECO:0000313" key="3">
    <source>
        <dbReference type="Proteomes" id="UP000436088"/>
    </source>
</evidence>
<sequence length="137" mass="15532">MGLQNVNKSHCPMKNKLYLMGLFHRIGALIFLNCCLIFVIDGSIPSIKLATYRRWLNSGTEVLNQFLGKIFFHAFELLLGQATQDGANSLKLSSLKRNMGSEFSWMIKEAKYLGSAFGIPYIFIFGARTVYTDILPW</sequence>
<proteinExistence type="predicted"/>
<dbReference type="SUPFAM" id="SSF88723">
    <property type="entry name" value="PIN domain-like"/>
    <property type="match status" value="1"/>
</dbReference>
<feature type="transmembrane region" description="Helical" evidence="1">
    <location>
        <begin position="112"/>
        <end position="131"/>
    </location>
</feature>
<organism evidence="2 3">
    <name type="scientific">Hibiscus syriacus</name>
    <name type="common">Rose of Sharon</name>
    <dbReference type="NCBI Taxonomy" id="106335"/>
    <lineage>
        <taxon>Eukaryota</taxon>
        <taxon>Viridiplantae</taxon>
        <taxon>Streptophyta</taxon>
        <taxon>Embryophyta</taxon>
        <taxon>Tracheophyta</taxon>
        <taxon>Spermatophyta</taxon>
        <taxon>Magnoliopsida</taxon>
        <taxon>eudicotyledons</taxon>
        <taxon>Gunneridae</taxon>
        <taxon>Pentapetalae</taxon>
        <taxon>rosids</taxon>
        <taxon>malvids</taxon>
        <taxon>Malvales</taxon>
        <taxon>Malvaceae</taxon>
        <taxon>Malvoideae</taxon>
        <taxon>Hibiscus</taxon>
    </lineage>
</organism>
<dbReference type="Proteomes" id="UP000436088">
    <property type="component" value="Unassembled WGS sequence"/>
</dbReference>
<evidence type="ECO:0000256" key="1">
    <source>
        <dbReference type="SAM" id="Phobius"/>
    </source>
</evidence>
<dbReference type="Gene3D" id="3.40.50.1010">
    <property type="entry name" value="5'-nuclease"/>
    <property type="match status" value="1"/>
</dbReference>
<comment type="caution">
    <text evidence="2">The sequence shown here is derived from an EMBL/GenBank/DDBJ whole genome shotgun (WGS) entry which is preliminary data.</text>
</comment>
<feature type="transmembrane region" description="Helical" evidence="1">
    <location>
        <begin position="22"/>
        <end position="44"/>
    </location>
</feature>
<keyword evidence="1" id="KW-0472">Membrane</keyword>
<keyword evidence="1" id="KW-1133">Transmembrane helix</keyword>
<dbReference type="EMBL" id="VEPZ02001337">
    <property type="protein sequence ID" value="KAE8678295.1"/>
    <property type="molecule type" value="Genomic_DNA"/>
</dbReference>
<dbReference type="AlphaFoldDB" id="A0A6A2Y8K0"/>
<gene>
    <name evidence="2" type="ORF">F3Y22_tig00111427pilonHSYRG00369</name>
</gene>
<evidence type="ECO:0000313" key="2">
    <source>
        <dbReference type="EMBL" id="KAE8678295.1"/>
    </source>
</evidence>
<keyword evidence="3" id="KW-1185">Reference proteome</keyword>
<accession>A0A6A2Y8K0</accession>
<name>A0A6A2Y8K0_HIBSY</name>
<reference evidence="2" key="1">
    <citation type="submission" date="2019-09" db="EMBL/GenBank/DDBJ databases">
        <title>Draft genome information of white flower Hibiscus syriacus.</title>
        <authorList>
            <person name="Kim Y.-M."/>
        </authorList>
    </citation>
    <scope>NUCLEOTIDE SEQUENCE [LARGE SCALE GENOMIC DNA]</scope>
    <source>
        <strain evidence="2">YM2019G1</strain>
    </source>
</reference>
<dbReference type="InterPro" id="IPR029060">
    <property type="entry name" value="PIN-like_dom_sf"/>
</dbReference>